<dbReference type="AlphaFoldDB" id="A0A0D3KKW5"/>
<sequence length="301" mass="31768">MTLTADTTLYLHYEESSPEFTMKCTVGGEALGAAAVLERFAHAYSKQTGSPLAPGGLHLRDSRGAAIACGALLPCGLSNGADLFVSEGSAIASSQARMGEHSYYYSVGKAGDPERPPVPQPQRTCVERVAAGAPEATISSFSFEDTDALVKLHIPLAGAGSLPAGAASSLSPPLPARSLSPLTPRCRHRRAGAIRCDVRHRSFDLRVTTAGRLLRLHVRALRPRRCTASRAGEGSTTSTPSDHMAVFGKTMGEGGMAGKLLLVLAKAEAKQWFELRKSKGVGDTEFLKLVPDSGETRTIIV</sequence>
<reference evidence="2" key="1">
    <citation type="journal article" date="2013" name="Nature">
        <title>Pan genome of the phytoplankton Emiliania underpins its global distribution.</title>
        <authorList>
            <person name="Read B.A."/>
            <person name="Kegel J."/>
            <person name="Klute M.J."/>
            <person name="Kuo A."/>
            <person name="Lefebvre S.C."/>
            <person name="Maumus F."/>
            <person name="Mayer C."/>
            <person name="Miller J."/>
            <person name="Monier A."/>
            <person name="Salamov A."/>
            <person name="Young J."/>
            <person name="Aguilar M."/>
            <person name="Claverie J.M."/>
            <person name="Frickenhaus S."/>
            <person name="Gonzalez K."/>
            <person name="Herman E.K."/>
            <person name="Lin Y.C."/>
            <person name="Napier J."/>
            <person name="Ogata H."/>
            <person name="Sarno A.F."/>
            <person name="Shmutz J."/>
            <person name="Schroeder D."/>
            <person name="de Vargas C."/>
            <person name="Verret F."/>
            <person name="von Dassow P."/>
            <person name="Valentin K."/>
            <person name="Van de Peer Y."/>
            <person name="Wheeler G."/>
            <person name="Dacks J.B."/>
            <person name="Delwiche C.F."/>
            <person name="Dyhrman S.T."/>
            <person name="Glockner G."/>
            <person name="John U."/>
            <person name="Richards T."/>
            <person name="Worden A.Z."/>
            <person name="Zhang X."/>
            <person name="Grigoriev I.V."/>
            <person name="Allen A.E."/>
            <person name="Bidle K."/>
            <person name="Borodovsky M."/>
            <person name="Bowler C."/>
            <person name="Brownlee C."/>
            <person name="Cock J.M."/>
            <person name="Elias M."/>
            <person name="Gladyshev V.N."/>
            <person name="Groth M."/>
            <person name="Guda C."/>
            <person name="Hadaegh A."/>
            <person name="Iglesias-Rodriguez M.D."/>
            <person name="Jenkins J."/>
            <person name="Jones B.M."/>
            <person name="Lawson T."/>
            <person name="Leese F."/>
            <person name="Lindquist E."/>
            <person name="Lobanov A."/>
            <person name="Lomsadze A."/>
            <person name="Malik S.B."/>
            <person name="Marsh M.E."/>
            <person name="Mackinder L."/>
            <person name="Mock T."/>
            <person name="Mueller-Roeber B."/>
            <person name="Pagarete A."/>
            <person name="Parker M."/>
            <person name="Probert I."/>
            <person name="Quesneville H."/>
            <person name="Raines C."/>
            <person name="Rensing S.A."/>
            <person name="Riano-Pachon D.M."/>
            <person name="Richier S."/>
            <person name="Rokitta S."/>
            <person name="Shiraiwa Y."/>
            <person name="Soanes D.M."/>
            <person name="van der Giezen M."/>
            <person name="Wahlund T.M."/>
            <person name="Williams B."/>
            <person name="Wilson W."/>
            <person name="Wolfe G."/>
            <person name="Wurch L.L."/>
        </authorList>
    </citation>
    <scope>NUCLEOTIDE SEQUENCE</scope>
</reference>
<dbReference type="PaxDb" id="2903-EOD36400"/>
<dbReference type="HOGENOM" id="CLU_925708_0_0_1"/>
<dbReference type="KEGG" id="ehx:EMIHUDRAFT_226438"/>
<proteinExistence type="predicted"/>
<accession>A0A0D3KKW5</accession>
<dbReference type="Proteomes" id="UP000013827">
    <property type="component" value="Unassembled WGS sequence"/>
</dbReference>
<dbReference type="EnsemblProtists" id="EOD36400">
    <property type="protein sequence ID" value="EOD36400"/>
    <property type="gene ID" value="EMIHUDRAFT_226438"/>
</dbReference>
<reference evidence="1" key="2">
    <citation type="submission" date="2024-10" db="UniProtKB">
        <authorList>
            <consortium name="EnsemblProtists"/>
        </authorList>
    </citation>
    <scope>IDENTIFICATION</scope>
</reference>
<evidence type="ECO:0000313" key="1">
    <source>
        <dbReference type="EnsemblProtists" id="EOD36400"/>
    </source>
</evidence>
<dbReference type="RefSeq" id="XP_005788829.1">
    <property type="nucleotide sequence ID" value="XM_005788772.1"/>
</dbReference>
<protein>
    <submittedName>
        <fullName evidence="1">Uncharacterized protein</fullName>
    </submittedName>
</protein>
<organism evidence="1 2">
    <name type="scientific">Emiliania huxleyi (strain CCMP1516)</name>
    <dbReference type="NCBI Taxonomy" id="280463"/>
    <lineage>
        <taxon>Eukaryota</taxon>
        <taxon>Haptista</taxon>
        <taxon>Haptophyta</taxon>
        <taxon>Prymnesiophyceae</taxon>
        <taxon>Isochrysidales</taxon>
        <taxon>Noelaerhabdaceae</taxon>
        <taxon>Emiliania</taxon>
    </lineage>
</organism>
<name>A0A0D3KKW5_EMIH1</name>
<keyword evidence="2" id="KW-1185">Reference proteome</keyword>
<dbReference type="OMA" id="CEPINQH"/>
<evidence type="ECO:0000313" key="2">
    <source>
        <dbReference type="Proteomes" id="UP000013827"/>
    </source>
</evidence>
<dbReference type="GeneID" id="17281671"/>